<proteinExistence type="predicted"/>
<dbReference type="EMBL" id="JAUKUD010000001">
    <property type="protein sequence ID" value="KAK0753084.1"/>
    <property type="molecule type" value="Genomic_DNA"/>
</dbReference>
<gene>
    <name evidence="2" type="ORF">B0T18DRAFT_483923</name>
</gene>
<name>A0AA40F8C0_9PEZI</name>
<dbReference type="AlphaFoldDB" id="A0AA40F8C0"/>
<evidence type="ECO:0000313" key="3">
    <source>
        <dbReference type="Proteomes" id="UP001172155"/>
    </source>
</evidence>
<feature type="domain" description="DUF7708" evidence="1">
    <location>
        <begin position="111"/>
        <end position="253"/>
    </location>
</feature>
<organism evidence="2 3">
    <name type="scientific">Schizothecium vesticola</name>
    <dbReference type="NCBI Taxonomy" id="314040"/>
    <lineage>
        <taxon>Eukaryota</taxon>
        <taxon>Fungi</taxon>
        <taxon>Dikarya</taxon>
        <taxon>Ascomycota</taxon>
        <taxon>Pezizomycotina</taxon>
        <taxon>Sordariomycetes</taxon>
        <taxon>Sordariomycetidae</taxon>
        <taxon>Sordariales</taxon>
        <taxon>Schizotheciaceae</taxon>
        <taxon>Schizothecium</taxon>
    </lineage>
</organism>
<dbReference type="InterPro" id="IPR056125">
    <property type="entry name" value="DUF7708"/>
</dbReference>
<sequence>METIESRRLVRVLHQNVGDITHINDPWRKFFEPAELPSPGDNPATCIIAVEAANLRAKWLKFRRSSSNEDQLDLDTFEPTIESVFDLVNVASDAIQKKKKSTAAGKITAHFHKFCNMLESHSLLLKVLPDGNEYVSVLTGTLNAVIKASVNHECIAEQLSEALCAISKNIAECQAELEIFRTPAMLEKVGDLYAHIFIFFSSYMDWMMRRRAKRLLDSFNENLSRKFELDIKKIHERSTIIRNLVAQSSRAEIRATRLQVEEFTRDYRVGQEGSARHHAEMEYVAARIEQELIMARKEPRELKEEGRQVKELTSRLTHMLQERATTWIRDQHLRAVPRLRGRSTSPFRPFMYDEPTLTNQWIVDDVSLNSAHLEDYFHRDRVRLPHDPFSPHSFPTRVLQRLSDRTAGTTPSILWIDGPPLDADDLDNSVTLLAATFINMAAQSGLPVLSYFCELRRGEQIRESESPQSQATISLVYALVRQMVELLLPVFENDVDLSRQRFSRLDGSTHSWPDALELFTELVALMPDKVFCVIDGAHWLDERSTEGLLADLVQTLRESGFKVLVTTSGRSPFLRQAVADEEALTLELFDFAEGSADFNRTVLGMD</sequence>
<dbReference type="PANTHER" id="PTHR40619:SF3">
    <property type="entry name" value="FUNGAL STAND N-TERMINAL GOODBYE DOMAIN-CONTAINING PROTEIN"/>
    <property type="match status" value="1"/>
</dbReference>
<accession>A0AA40F8C0</accession>
<evidence type="ECO:0000313" key="2">
    <source>
        <dbReference type="EMBL" id="KAK0753084.1"/>
    </source>
</evidence>
<comment type="caution">
    <text evidence="2">The sequence shown here is derived from an EMBL/GenBank/DDBJ whole genome shotgun (WGS) entry which is preliminary data.</text>
</comment>
<dbReference type="Pfam" id="PF24809">
    <property type="entry name" value="DUF7708"/>
    <property type="match status" value="1"/>
</dbReference>
<dbReference type="PANTHER" id="PTHR40619">
    <property type="entry name" value="FUNGAL STAND N-TERMINAL GOODBYE DOMAIN-CONTAINING PROTEIN"/>
    <property type="match status" value="1"/>
</dbReference>
<reference evidence="2" key="1">
    <citation type="submission" date="2023-06" db="EMBL/GenBank/DDBJ databases">
        <title>Genome-scale phylogeny and comparative genomics of the fungal order Sordariales.</title>
        <authorList>
            <consortium name="Lawrence Berkeley National Laboratory"/>
            <person name="Hensen N."/>
            <person name="Bonometti L."/>
            <person name="Westerberg I."/>
            <person name="Brannstrom I.O."/>
            <person name="Guillou S."/>
            <person name="Cros-Aarteil S."/>
            <person name="Calhoun S."/>
            <person name="Haridas S."/>
            <person name="Kuo A."/>
            <person name="Mondo S."/>
            <person name="Pangilinan J."/>
            <person name="Riley R."/>
            <person name="LaButti K."/>
            <person name="Andreopoulos B."/>
            <person name="Lipzen A."/>
            <person name="Chen C."/>
            <person name="Yanf M."/>
            <person name="Daum C."/>
            <person name="Ng V."/>
            <person name="Clum A."/>
            <person name="Steindorff A."/>
            <person name="Ohm R."/>
            <person name="Martin F."/>
            <person name="Silar P."/>
            <person name="Natvig D."/>
            <person name="Lalanne C."/>
            <person name="Gautier V."/>
            <person name="Ament-velasquez S.L."/>
            <person name="Kruys A."/>
            <person name="Hutchinson M.I."/>
            <person name="Powell A.J."/>
            <person name="Barry K."/>
            <person name="Miller A.N."/>
            <person name="Grigoriev I.V."/>
            <person name="Debuchy R."/>
            <person name="Gladieux P."/>
            <person name="Thoren M.H."/>
            <person name="Johannesson H."/>
        </authorList>
    </citation>
    <scope>NUCLEOTIDE SEQUENCE</scope>
    <source>
        <strain evidence="2">SMH3187-1</strain>
    </source>
</reference>
<evidence type="ECO:0000259" key="1">
    <source>
        <dbReference type="Pfam" id="PF24809"/>
    </source>
</evidence>
<protein>
    <recommendedName>
        <fullName evidence="1">DUF7708 domain-containing protein</fullName>
    </recommendedName>
</protein>
<dbReference type="Proteomes" id="UP001172155">
    <property type="component" value="Unassembled WGS sequence"/>
</dbReference>
<keyword evidence="3" id="KW-1185">Reference proteome</keyword>